<sequence length="58" mass="6324">MSLTRAELSTALEVQIPMAIDAHGIVCTNSAHQDEPCTCTLVQNETLLFNEYNGAKVM</sequence>
<dbReference type="EMBL" id="UYRT01105926">
    <property type="protein sequence ID" value="VDN44413.1"/>
    <property type="molecule type" value="Genomic_DNA"/>
</dbReference>
<proteinExistence type="predicted"/>
<accession>A0A183EXB5</accession>
<keyword evidence="2" id="KW-1185">Reference proteome</keyword>
<gene>
    <name evidence="1" type="ORF">GPUH_LOCUS25607</name>
</gene>
<protein>
    <submittedName>
        <fullName evidence="3">Ferredoxin</fullName>
    </submittedName>
</protein>
<dbReference type="OrthoDB" id="5843193at2759"/>
<dbReference type="WBParaSite" id="GPUH_0002563601-mRNA-1">
    <property type="protein sequence ID" value="GPUH_0002563601-mRNA-1"/>
    <property type="gene ID" value="GPUH_0002563601"/>
</dbReference>
<organism evidence="3">
    <name type="scientific">Gongylonema pulchrum</name>
    <dbReference type="NCBI Taxonomy" id="637853"/>
    <lineage>
        <taxon>Eukaryota</taxon>
        <taxon>Metazoa</taxon>
        <taxon>Ecdysozoa</taxon>
        <taxon>Nematoda</taxon>
        <taxon>Chromadorea</taxon>
        <taxon>Rhabditida</taxon>
        <taxon>Spirurina</taxon>
        <taxon>Spiruromorpha</taxon>
        <taxon>Spiruroidea</taxon>
        <taxon>Gongylonematidae</taxon>
        <taxon>Gongylonema</taxon>
    </lineage>
</organism>
<dbReference type="AlphaFoldDB" id="A0A183EXB5"/>
<dbReference type="Proteomes" id="UP000271098">
    <property type="component" value="Unassembled WGS sequence"/>
</dbReference>
<reference evidence="3" key="1">
    <citation type="submission" date="2016-06" db="UniProtKB">
        <authorList>
            <consortium name="WormBaseParasite"/>
        </authorList>
    </citation>
    <scope>IDENTIFICATION</scope>
</reference>
<name>A0A183EXB5_9BILA</name>
<reference evidence="1 2" key="2">
    <citation type="submission" date="2018-11" db="EMBL/GenBank/DDBJ databases">
        <authorList>
            <consortium name="Pathogen Informatics"/>
        </authorList>
    </citation>
    <scope>NUCLEOTIDE SEQUENCE [LARGE SCALE GENOMIC DNA]</scope>
</reference>
<evidence type="ECO:0000313" key="1">
    <source>
        <dbReference type="EMBL" id="VDN44413.1"/>
    </source>
</evidence>
<evidence type="ECO:0000313" key="3">
    <source>
        <dbReference type="WBParaSite" id="GPUH_0002563601-mRNA-1"/>
    </source>
</evidence>
<evidence type="ECO:0000313" key="2">
    <source>
        <dbReference type="Proteomes" id="UP000271098"/>
    </source>
</evidence>